<comment type="caution">
    <text evidence="2">The sequence shown here is derived from an EMBL/GenBank/DDBJ whole genome shotgun (WGS) entry which is preliminary data.</text>
</comment>
<sequence>MLAPRNRKSKFCFLTLTPRRLSTLVLVGVLYLVFHRLPSPPPPGDHRWLPDYDVGEIPRFLHRSPYRESPDREYESSVSEALRRIEQRALAQNGRDLVAEERIWQIRIGKQFTKEQRGSDSHAFEEKNHEWKYTLVTDDEAHGYVSSLFSTVPDLENLYNSYPYDVLRSDLLRYLILWYFGGYYADMDVFPAQSIKQCRTLRPILSDLRAGSANISLLVGVEIDEPYASTRLMHDWRWIRRYGLIQYTMYAPQRFSPFLREAVVRVLAHTRQHHRSSIPILGPTYSQETILEVTGPGVFTDAVLDVLSNTLPPAHPLVASSVESDLGIGDLIAPASGQVARRVTWAPFHKIREPVCVDAQDAAVGSAMGGLCVLPVSVWGNGQRHSGAENFQGAHACVNHRFGGSWKKEWWRPYFG</sequence>
<keyword evidence="3" id="KW-1185">Reference proteome</keyword>
<dbReference type="STRING" id="308745.A0A0F8WUT4"/>
<dbReference type="PANTHER" id="PTHR31834:SF9">
    <property type="entry name" value="INITIATION-SPECIFIC ALPHA-1,6-MANNOSYLTRANSFERASE"/>
    <property type="match status" value="1"/>
</dbReference>
<dbReference type="EMBL" id="JZBS01001809">
    <property type="protein sequence ID" value="KKK21350.1"/>
    <property type="molecule type" value="Genomic_DNA"/>
</dbReference>
<reference evidence="2 3" key="1">
    <citation type="submission" date="2015-02" db="EMBL/GenBank/DDBJ databases">
        <title>Draft Genome Sequences of Two Closely-Related Aflatoxigenic Aspergillus Species Obtained from the Cote d'Ivoire.</title>
        <authorList>
            <person name="Moore G.G."/>
            <person name="Beltz S.B."/>
            <person name="Mack B.M."/>
        </authorList>
    </citation>
    <scope>NUCLEOTIDE SEQUENCE [LARGE SCALE GENOMIC DNA]</scope>
    <source>
        <strain evidence="2 3">SRRC1468</strain>
    </source>
</reference>
<dbReference type="Gene3D" id="3.90.550.20">
    <property type="match status" value="1"/>
</dbReference>
<evidence type="ECO:0000256" key="1">
    <source>
        <dbReference type="ARBA" id="ARBA00009003"/>
    </source>
</evidence>
<accession>A0A0F8WUT4</accession>
<dbReference type="SUPFAM" id="SSF53448">
    <property type="entry name" value="Nucleotide-diphospho-sugar transferases"/>
    <property type="match status" value="1"/>
</dbReference>
<dbReference type="GO" id="GO:0000009">
    <property type="term" value="F:alpha-1,6-mannosyltransferase activity"/>
    <property type="evidence" value="ECO:0007669"/>
    <property type="project" value="InterPro"/>
</dbReference>
<dbReference type="InterPro" id="IPR039367">
    <property type="entry name" value="Och1-like"/>
</dbReference>
<dbReference type="AlphaFoldDB" id="A0A0F8WUT4"/>
<dbReference type="OrthoDB" id="409543at2759"/>
<dbReference type="Proteomes" id="UP000034291">
    <property type="component" value="Unassembled WGS sequence"/>
</dbReference>
<comment type="similarity">
    <text evidence="1">Belongs to the glycosyltransferase 32 family.</text>
</comment>
<dbReference type="InterPro" id="IPR007577">
    <property type="entry name" value="GlycoTrfase_DXD_sugar-bd_CS"/>
</dbReference>
<dbReference type="PANTHER" id="PTHR31834">
    <property type="entry name" value="INITIATION-SPECIFIC ALPHA-1,6-MANNOSYLTRANSFERASE"/>
    <property type="match status" value="1"/>
</dbReference>
<evidence type="ECO:0000313" key="2">
    <source>
        <dbReference type="EMBL" id="KKK21350.1"/>
    </source>
</evidence>
<organism evidence="2 3">
    <name type="scientific">Aspergillus rambellii</name>
    <dbReference type="NCBI Taxonomy" id="308745"/>
    <lineage>
        <taxon>Eukaryota</taxon>
        <taxon>Fungi</taxon>
        <taxon>Dikarya</taxon>
        <taxon>Ascomycota</taxon>
        <taxon>Pezizomycotina</taxon>
        <taxon>Eurotiomycetes</taxon>
        <taxon>Eurotiomycetidae</taxon>
        <taxon>Eurotiales</taxon>
        <taxon>Aspergillaceae</taxon>
        <taxon>Aspergillus</taxon>
        <taxon>Aspergillus subgen. Nidulantes</taxon>
    </lineage>
</organism>
<name>A0A0F8WUT4_9EURO</name>
<proteinExistence type="inferred from homology"/>
<dbReference type="InterPro" id="IPR029044">
    <property type="entry name" value="Nucleotide-diphossugar_trans"/>
</dbReference>
<evidence type="ECO:0000313" key="3">
    <source>
        <dbReference type="Proteomes" id="UP000034291"/>
    </source>
</evidence>
<gene>
    <name evidence="2" type="ORF">ARAM_002638</name>
</gene>
<dbReference type="GO" id="GO:0000136">
    <property type="term" value="C:mannan polymerase complex"/>
    <property type="evidence" value="ECO:0007669"/>
    <property type="project" value="TreeGrafter"/>
</dbReference>
<protein>
    <submittedName>
        <fullName evidence="2">Uncharacterized protein</fullName>
    </submittedName>
</protein>
<dbReference type="GO" id="GO:0006487">
    <property type="term" value="P:protein N-linked glycosylation"/>
    <property type="evidence" value="ECO:0007669"/>
    <property type="project" value="TreeGrafter"/>
</dbReference>
<dbReference type="Pfam" id="PF04488">
    <property type="entry name" value="Gly_transf_sug"/>
    <property type="match status" value="1"/>
</dbReference>